<evidence type="ECO:0000256" key="1">
    <source>
        <dbReference type="ARBA" id="ARBA00004123"/>
    </source>
</evidence>
<proteinExistence type="predicted"/>
<evidence type="ECO:0000256" key="2">
    <source>
        <dbReference type="ARBA" id="ARBA00022723"/>
    </source>
</evidence>
<comment type="subcellular location">
    <subcellularLocation>
        <location evidence="1">Nucleus</location>
    </subcellularLocation>
</comment>
<keyword evidence="4" id="KW-0805">Transcription regulation</keyword>
<organism evidence="9 10">
    <name type="scientific">Cadophora malorum</name>
    <dbReference type="NCBI Taxonomy" id="108018"/>
    <lineage>
        <taxon>Eukaryota</taxon>
        <taxon>Fungi</taxon>
        <taxon>Dikarya</taxon>
        <taxon>Ascomycota</taxon>
        <taxon>Pezizomycotina</taxon>
        <taxon>Leotiomycetes</taxon>
        <taxon>Helotiales</taxon>
        <taxon>Ploettnerulaceae</taxon>
        <taxon>Cadophora</taxon>
    </lineage>
</organism>
<dbReference type="CDD" id="cd12148">
    <property type="entry name" value="fungal_TF_MHR"/>
    <property type="match status" value="1"/>
</dbReference>
<keyword evidence="2" id="KW-0479">Metal-binding</keyword>
<dbReference type="GO" id="GO:0043565">
    <property type="term" value="F:sequence-specific DNA binding"/>
    <property type="evidence" value="ECO:0007669"/>
    <property type="project" value="TreeGrafter"/>
</dbReference>
<dbReference type="AlphaFoldDB" id="A0A8H7T072"/>
<accession>A0A8H7T072</accession>
<dbReference type="GO" id="GO:0000981">
    <property type="term" value="F:DNA-binding transcription factor activity, RNA polymerase II-specific"/>
    <property type="evidence" value="ECO:0007669"/>
    <property type="project" value="TreeGrafter"/>
</dbReference>
<name>A0A8H7T072_9HELO</name>
<keyword evidence="3" id="KW-0862">Zinc</keyword>
<dbReference type="OrthoDB" id="25921at2759"/>
<evidence type="ECO:0000313" key="9">
    <source>
        <dbReference type="EMBL" id="KAG4410626.1"/>
    </source>
</evidence>
<sequence length="337" mass="37198">MTRTSVGVVQPKGFVEVLEGRLQHLQVLVQDHESSIHEQETAFNPGSVAEEMDANEASRNESQIRSEPISRQDHAEGRSRRHSPEIGLLSLSAMAEPNSRATEFLKGISIPGIISAVTETFGGNPQSTTRMDALWDGIAKNIRRPTLDAPDRLILPEEDALEYVSTYYKVVDYRYPSLPKEAVMRGIMAITASQTTEYEATLAQEPATMFMAYMVLAITPLVSDTYPVAQASFISIHILSKALKILDKVFQHEDGVDVIYCLMLLIIFSFHSSAAGSTWQLTGIMMKNLVSSALDRPFGINDGDITIEGRDPLSLQDLALYSADTYTCIDTGYCDPK</sequence>
<reference evidence="9" key="1">
    <citation type="submission" date="2021-02" db="EMBL/GenBank/DDBJ databases">
        <title>Genome sequence Cadophora malorum strain M34.</title>
        <authorList>
            <person name="Stefanovic E."/>
            <person name="Vu D."/>
            <person name="Scully C."/>
            <person name="Dijksterhuis J."/>
            <person name="Roader J."/>
            <person name="Houbraken J."/>
        </authorList>
    </citation>
    <scope>NUCLEOTIDE SEQUENCE</scope>
    <source>
        <strain evidence="9">M34</strain>
    </source>
</reference>
<dbReference type="PANTHER" id="PTHR47782:SF14">
    <property type="entry name" value="ZN(II)2CYS6 TRANSCRIPTION FACTOR (EUROFUNG)"/>
    <property type="match status" value="1"/>
</dbReference>
<feature type="region of interest" description="Disordered" evidence="8">
    <location>
        <begin position="33"/>
        <end position="83"/>
    </location>
</feature>
<keyword evidence="7" id="KW-0539">Nucleus</keyword>
<comment type="caution">
    <text evidence="9">The sequence shown here is derived from an EMBL/GenBank/DDBJ whole genome shotgun (WGS) entry which is preliminary data.</text>
</comment>
<dbReference type="Proteomes" id="UP000664132">
    <property type="component" value="Unassembled WGS sequence"/>
</dbReference>
<evidence type="ECO:0000256" key="4">
    <source>
        <dbReference type="ARBA" id="ARBA00023015"/>
    </source>
</evidence>
<keyword evidence="10" id="KW-1185">Reference proteome</keyword>
<dbReference type="GO" id="GO:0045944">
    <property type="term" value="P:positive regulation of transcription by RNA polymerase II"/>
    <property type="evidence" value="ECO:0007669"/>
    <property type="project" value="TreeGrafter"/>
</dbReference>
<dbReference type="GO" id="GO:0005634">
    <property type="term" value="C:nucleus"/>
    <property type="evidence" value="ECO:0007669"/>
    <property type="project" value="UniProtKB-SubCell"/>
</dbReference>
<evidence type="ECO:0000256" key="6">
    <source>
        <dbReference type="ARBA" id="ARBA00023163"/>
    </source>
</evidence>
<dbReference type="EMBL" id="JAFJYH010000637">
    <property type="protein sequence ID" value="KAG4410626.1"/>
    <property type="molecule type" value="Genomic_DNA"/>
</dbReference>
<keyword evidence="5" id="KW-0238">DNA-binding</keyword>
<evidence type="ECO:0000313" key="10">
    <source>
        <dbReference type="Proteomes" id="UP000664132"/>
    </source>
</evidence>
<dbReference type="PANTHER" id="PTHR47782">
    <property type="entry name" value="ZN(II)2CYS6 TRANSCRIPTION FACTOR (EUROFUNG)-RELATED"/>
    <property type="match status" value="1"/>
</dbReference>
<evidence type="ECO:0000256" key="3">
    <source>
        <dbReference type="ARBA" id="ARBA00022833"/>
    </source>
</evidence>
<evidence type="ECO:0000256" key="5">
    <source>
        <dbReference type="ARBA" id="ARBA00023125"/>
    </source>
</evidence>
<keyword evidence="6" id="KW-0804">Transcription</keyword>
<protein>
    <submittedName>
        <fullName evidence="9">Uncharacterized protein</fullName>
    </submittedName>
</protein>
<dbReference type="GO" id="GO:0046872">
    <property type="term" value="F:metal ion binding"/>
    <property type="evidence" value="ECO:0007669"/>
    <property type="project" value="UniProtKB-KW"/>
</dbReference>
<gene>
    <name evidence="9" type="ORF">IFR04_016239</name>
</gene>
<feature type="compositionally biased region" description="Basic and acidic residues" evidence="8">
    <location>
        <begin position="56"/>
        <end position="83"/>
    </location>
</feature>
<evidence type="ECO:0000256" key="7">
    <source>
        <dbReference type="ARBA" id="ARBA00023242"/>
    </source>
</evidence>
<evidence type="ECO:0000256" key="8">
    <source>
        <dbReference type="SAM" id="MobiDB-lite"/>
    </source>
</evidence>
<dbReference type="InterPro" id="IPR052202">
    <property type="entry name" value="Yeast_MetPath_Reg"/>
</dbReference>